<name>A0A521BS75_9BACL</name>
<dbReference type="RefSeq" id="WP_142504642.1">
    <property type="nucleotide sequence ID" value="NZ_FXTI01000002.1"/>
</dbReference>
<feature type="transmembrane region" description="Helical" evidence="2">
    <location>
        <begin position="138"/>
        <end position="160"/>
    </location>
</feature>
<keyword evidence="5" id="KW-1185">Reference proteome</keyword>
<feature type="transmembrane region" description="Helical" evidence="2">
    <location>
        <begin position="104"/>
        <end position="126"/>
    </location>
</feature>
<dbReference type="InterPro" id="IPR032816">
    <property type="entry name" value="VTT_dom"/>
</dbReference>
<keyword evidence="2" id="KW-0472">Membrane</keyword>
<evidence type="ECO:0000256" key="1">
    <source>
        <dbReference type="ARBA" id="ARBA00010792"/>
    </source>
</evidence>
<dbReference type="InterPro" id="IPR051311">
    <property type="entry name" value="DedA_domain"/>
</dbReference>
<organism evidence="4 5">
    <name type="scientific">Melghirimyces algeriensis</name>
    <dbReference type="NCBI Taxonomy" id="910412"/>
    <lineage>
        <taxon>Bacteria</taxon>
        <taxon>Bacillati</taxon>
        <taxon>Bacillota</taxon>
        <taxon>Bacilli</taxon>
        <taxon>Bacillales</taxon>
        <taxon>Thermoactinomycetaceae</taxon>
        <taxon>Melghirimyces</taxon>
    </lineage>
</organism>
<dbReference type="Pfam" id="PF09335">
    <property type="entry name" value="VTT_dom"/>
    <property type="match status" value="1"/>
</dbReference>
<reference evidence="4 5" key="1">
    <citation type="submission" date="2017-05" db="EMBL/GenBank/DDBJ databases">
        <authorList>
            <person name="Varghese N."/>
            <person name="Submissions S."/>
        </authorList>
    </citation>
    <scope>NUCLEOTIDE SEQUENCE [LARGE SCALE GENOMIC DNA]</scope>
    <source>
        <strain evidence="4 5">DSM 45474</strain>
    </source>
</reference>
<dbReference type="GO" id="GO:0005886">
    <property type="term" value="C:plasma membrane"/>
    <property type="evidence" value="ECO:0007669"/>
    <property type="project" value="TreeGrafter"/>
</dbReference>
<dbReference type="OrthoDB" id="9782291at2"/>
<protein>
    <submittedName>
        <fullName evidence="4">Membrane protein DedA, SNARE-associated domain</fullName>
    </submittedName>
</protein>
<sequence>MEQTALDLLLQYGYFGIFFFLVLGIVGLPLPDEVMMTFIGYLASVGELNLMYTFFSALSGSACGITISYYLGKRFGYPFLKRYGNKFFITRKRLRLTQLLFRKYGNWVLFFGYFIPGVRHVTAYIAGISYLSFQRFALYAYFGSLVWCTTFVGIGYLLGAHWNKVFERMHHYGFFMFWVLVALIFGGTIRYLYQQHNRYNSVKK</sequence>
<feature type="transmembrane region" description="Helical" evidence="2">
    <location>
        <begin position="50"/>
        <end position="72"/>
    </location>
</feature>
<dbReference type="PANTHER" id="PTHR42709:SF9">
    <property type="entry name" value="ALKALINE PHOSPHATASE LIKE PROTEIN"/>
    <property type="match status" value="1"/>
</dbReference>
<evidence type="ECO:0000259" key="3">
    <source>
        <dbReference type="Pfam" id="PF09335"/>
    </source>
</evidence>
<evidence type="ECO:0000256" key="2">
    <source>
        <dbReference type="SAM" id="Phobius"/>
    </source>
</evidence>
<evidence type="ECO:0000313" key="5">
    <source>
        <dbReference type="Proteomes" id="UP000315636"/>
    </source>
</evidence>
<dbReference type="AlphaFoldDB" id="A0A521BS75"/>
<feature type="transmembrane region" description="Helical" evidence="2">
    <location>
        <begin position="12"/>
        <end position="30"/>
    </location>
</feature>
<dbReference type="Proteomes" id="UP000315636">
    <property type="component" value="Unassembled WGS sequence"/>
</dbReference>
<keyword evidence="2" id="KW-0812">Transmembrane</keyword>
<accession>A0A521BS75</accession>
<gene>
    <name evidence="4" type="ORF">SAMN06264849_102361</name>
</gene>
<proteinExistence type="inferred from homology"/>
<feature type="transmembrane region" description="Helical" evidence="2">
    <location>
        <begin position="172"/>
        <end position="193"/>
    </location>
</feature>
<keyword evidence="2" id="KW-1133">Transmembrane helix</keyword>
<dbReference type="PANTHER" id="PTHR42709">
    <property type="entry name" value="ALKALINE PHOSPHATASE LIKE PROTEIN"/>
    <property type="match status" value="1"/>
</dbReference>
<comment type="similarity">
    <text evidence="1">Belongs to the DedA family.</text>
</comment>
<feature type="domain" description="VTT" evidence="3">
    <location>
        <begin position="30"/>
        <end position="156"/>
    </location>
</feature>
<dbReference type="EMBL" id="FXTI01000002">
    <property type="protein sequence ID" value="SMO50018.1"/>
    <property type="molecule type" value="Genomic_DNA"/>
</dbReference>
<evidence type="ECO:0000313" key="4">
    <source>
        <dbReference type="EMBL" id="SMO50018.1"/>
    </source>
</evidence>